<evidence type="ECO:0000313" key="2">
    <source>
        <dbReference type="EMBL" id="MBO8458291.1"/>
    </source>
</evidence>
<evidence type="ECO:0000256" key="1">
    <source>
        <dbReference type="SAM" id="SignalP"/>
    </source>
</evidence>
<organism evidence="2 3">
    <name type="scientific">Candidatus Gallitreponema excrementavium</name>
    <dbReference type="NCBI Taxonomy" id="2840840"/>
    <lineage>
        <taxon>Bacteria</taxon>
        <taxon>Pseudomonadati</taxon>
        <taxon>Spirochaetota</taxon>
        <taxon>Spirochaetia</taxon>
        <taxon>Spirochaetales</taxon>
        <taxon>Candidatus Gallitreponema</taxon>
    </lineage>
</organism>
<protein>
    <recommendedName>
        <fullName evidence="4">SPOR domain-containing protein</fullName>
    </recommendedName>
</protein>
<dbReference type="EMBL" id="JADIMM010000102">
    <property type="protein sequence ID" value="MBO8458291.1"/>
    <property type="molecule type" value="Genomic_DNA"/>
</dbReference>
<proteinExistence type="predicted"/>
<evidence type="ECO:0000313" key="3">
    <source>
        <dbReference type="Proteomes" id="UP000823638"/>
    </source>
</evidence>
<keyword evidence="1" id="KW-0732">Signal</keyword>
<accession>A0A9D9HR69</accession>
<name>A0A9D9HR69_9SPIR</name>
<dbReference type="Proteomes" id="UP000823638">
    <property type="component" value="Unassembled WGS sequence"/>
</dbReference>
<reference evidence="2" key="1">
    <citation type="submission" date="2020-10" db="EMBL/GenBank/DDBJ databases">
        <authorList>
            <person name="Gilroy R."/>
        </authorList>
    </citation>
    <scope>NUCLEOTIDE SEQUENCE</scope>
    <source>
        <strain evidence="2">10532</strain>
    </source>
</reference>
<evidence type="ECO:0008006" key="4">
    <source>
        <dbReference type="Google" id="ProtNLM"/>
    </source>
</evidence>
<gene>
    <name evidence="2" type="ORF">IAA81_08730</name>
</gene>
<dbReference type="AlphaFoldDB" id="A0A9D9HR69"/>
<sequence>MKKVVLCLLVAVAVTGVVCADGAYLLQDMGQVAQAAEYCVPMERNYTVTLKSGNGEKVVKVVATSASEAEEKAKKQSGLNRIISVEVQ</sequence>
<reference evidence="2" key="2">
    <citation type="journal article" date="2021" name="PeerJ">
        <title>Extensive microbial diversity within the chicken gut microbiome revealed by metagenomics and culture.</title>
        <authorList>
            <person name="Gilroy R."/>
            <person name="Ravi A."/>
            <person name="Getino M."/>
            <person name="Pursley I."/>
            <person name="Horton D.L."/>
            <person name="Alikhan N.F."/>
            <person name="Baker D."/>
            <person name="Gharbi K."/>
            <person name="Hall N."/>
            <person name="Watson M."/>
            <person name="Adriaenssens E.M."/>
            <person name="Foster-Nyarko E."/>
            <person name="Jarju S."/>
            <person name="Secka A."/>
            <person name="Antonio M."/>
            <person name="Oren A."/>
            <person name="Chaudhuri R.R."/>
            <person name="La Ragione R."/>
            <person name="Hildebrand F."/>
            <person name="Pallen M.J."/>
        </authorList>
    </citation>
    <scope>NUCLEOTIDE SEQUENCE</scope>
    <source>
        <strain evidence="2">10532</strain>
    </source>
</reference>
<comment type="caution">
    <text evidence="2">The sequence shown here is derived from an EMBL/GenBank/DDBJ whole genome shotgun (WGS) entry which is preliminary data.</text>
</comment>
<feature type="signal peptide" evidence="1">
    <location>
        <begin position="1"/>
        <end position="20"/>
    </location>
</feature>
<feature type="chain" id="PRO_5038497758" description="SPOR domain-containing protein" evidence="1">
    <location>
        <begin position="21"/>
        <end position="88"/>
    </location>
</feature>